<dbReference type="OrthoDB" id="2850836at2759"/>
<organism evidence="3 4">
    <name type="scientific">Sphagnurus paluster</name>
    <dbReference type="NCBI Taxonomy" id="117069"/>
    <lineage>
        <taxon>Eukaryota</taxon>
        <taxon>Fungi</taxon>
        <taxon>Dikarya</taxon>
        <taxon>Basidiomycota</taxon>
        <taxon>Agaricomycotina</taxon>
        <taxon>Agaricomycetes</taxon>
        <taxon>Agaricomycetidae</taxon>
        <taxon>Agaricales</taxon>
        <taxon>Tricholomatineae</taxon>
        <taxon>Lyophyllaceae</taxon>
        <taxon>Sphagnurus</taxon>
    </lineage>
</organism>
<keyword evidence="4" id="KW-1185">Reference proteome</keyword>
<gene>
    <name evidence="3" type="ORF">H0H81_011689</name>
</gene>
<keyword evidence="2" id="KW-0812">Transmembrane</keyword>
<evidence type="ECO:0000313" key="4">
    <source>
        <dbReference type="Proteomes" id="UP000717328"/>
    </source>
</evidence>
<feature type="transmembrane region" description="Helical" evidence="2">
    <location>
        <begin position="20"/>
        <end position="39"/>
    </location>
</feature>
<comment type="caution">
    <text evidence="3">The sequence shown here is derived from an EMBL/GenBank/DDBJ whole genome shotgun (WGS) entry which is preliminary data.</text>
</comment>
<dbReference type="Proteomes" id="UP000717328">
    <property type="component" value="Unassembled WGS sequence"/>
</dbReference>
<feature type="region of interest" description="Disordered" evidence="1">
    <location>
        <begin position="115"/>
        <end position="137"/>
    </location>
</feature>
<protein>
    <submittedName>
        <fullName evidence="3">Uncharacterized protein</fullName>
    </submittedName>
</protein>
<accession>A0A9P7FU23</accession>
<keyword evidence="2" id="KW-1133">Transmembrane helix</keyword>
<sequence length="191" mass="20894">MASIPRRPEPKIPALGPGQTVLLGGAIVIASLGGFYLNLRRIQNKRTEQGAIPHYEYLMAHVASRSNENTFPGAAQLPISRYEHRATPLPSTLREHHSAHSTIPNFKMSPAYAEGRARYEQPTPQRPREPGSSVAYTKSPDYVKSYEKLVSVRPKVTVTKTEKASVPASAPVSVTMNATMEDAMEEVVGTV</sequence>
<name>A0A9P7FU23_9AGAR</name>
<evidence type="ECO:0000313" key="3">
    <source>
        <dbReference type="EMBL" id="KAG5635335.1"/>
    </source>
</evidence>
<proteinExistence type="predicted"/>
<keyword evidence="2" id="KW-0472">Membrane</keyword>
<reference evidence="3" key="2">
    <citation type="submission" date="2021-10" db="EMBL/GenBank/DDBJ databases">
        <title>Phylogenomics reveals ancestral predisposition of the termite-cultivated fungus Termitomyces towards a domesticated lifestyle.</title>
        <authorList>
            <person name="Auxier B."/>
            <person name="Grum-Grzhimaylo A."/>
            <person name="Cardenas M.E."/>
            <person name="Lodge J.D."/>
            <person name="Laessoe T."/>
            <person name="Pedersen O."/>
            <person name="Smith M.E."/>
            <person name="Kuyper T.W."/>
            <person name="Franco-Molano E.A."/>
            <person name="Baroni T.J."/>
            <person name="Aanen D.K."/>
        </authorList>
    </citation>
    <scope>NUCLEOTIDE SEQUENCE</scope>
    <source>
        <strain evidence="3">D49</strain>
    </source>
</reference>
<evidence type="ECO:0000256" key="1">
    <source>
        <dbReference type="SAM" id="MobiDB-lite"/>
    </source>
</evidence>
<dbReference type="EMBL" id="JABCKI010006119">
    <property type="protein sequence ID" value="KAG5635335.1"/>
    <property type="molecule type" value="Genomic_DNA"/>
</dbReference>
<reference evidence="3" key="1">
    <citation type="submission" date="2021-02" db="EMBL/GenBank/DDBJ databases">
        <authorList>
            <person name="Nieuwenhuis M."/>
            <person name="Van De Peppel L.J.J."/>
        </authorList>
    </citation>
    <scope>NUCLEOTIDE SEQUENCE</scope>
    <source>
        <strain evidence="3">D49</strain>
    </source>
</reference>
<evidence type="ECO:0000256" key="2">
    <source>
        <dbReference type="SAM" id="Phobius"/>
    </source>
</evidence>
<dbReference type="AlphaFoldDB" id="A0A9P7FU23"/>